<dbReference type="InterPro" id="IPR017938">
    <property type="entry name" value="Riboflavin_synthase-like_b-brl"/>
</dbReference>
<proteinExistence type="predicted"/>
<dbReference type="Pfam" id="PF00175">
    <property type="entry name" value="NAD_binding_1"/>
    <property type="match status" value="1"/>
</dbReference>
<dbReference type="SUPFAM" id="SSF52343">
    <property type="entry name" value="Ferredoxin reductase-like, C-terminal NADP-linked domain"/>
    <property type="match status" value="1"/>
</dbReference>
<dbReference type="PROSITE" id="PS51384">
    <property type="entry name" value="FAD_FR"/>
    <property type="match status" value="1"/>
</dbReference>
<gene>
    <name evidence="2" type="ORF">ACFSJC_00895</name>
</gene>
<reference evidence="3" key="1">
    <citation type="journal article" date="2019" name="Int. J. Syst. Evol. Microbiol.">
        <title>The Global Catalogue of Microorganisms (GCM) 10K type strain sequencing project: providing services to taxonomists for standard genome sequencing and annotation.</title>
        <authorList>
            <consortium name="The Broad Institute Genomics Platform"/>
            <consortium name="The Broad Institute Genome Sequencing Center for Infectious Disease"/>
            <person name="Wu L."/>
            <person name="Ma J."/>
        </authorList>
    </citation>
    <scope>NUCLEOTIDE SEQUENCE [LARGE SCALE GENOMIC DNA]</scope>
    <source>
        <strain evidence="3">KACC 12597</strain>
    </source>
</reference>
<feature type="domain" description="FAD-binding FR-type" evidence="1">
    <location>
        <begin position="1"/>
        <end position="101"/>
    </location>
</feature>
<dbReference type="InterPro" id="IPR008333">
    <property type="entry name" value="Cbr1-like_FAD-bd_dom"/>
</dbReference>
<dbReference type="Gene3D" id="3.40.50.80">
    <property type="entry name" value="Nucleotide-binding domain of ferredoxin-NADP reductase (FNR) module"/>
    <property type="match status" value="1"/>
</dbReference>
<comment type="caution">
    <text evidence="2">The sequence shown here is derived from an EMBL/GenBank/DDBJ whole genome shotgun (WGS) entry which is preliminary data.</text>
</comment>
<dbReference type="PANTHER" id="PTHR47354:SF5">
    <property type="entry name" value="PROTEIN RFBI"/>
    <property type="match status" value="1"/>
</dbReference>
<dbReference type="InterPro" id="IPR017927">
    <property type="entry name" value="FAD-bd_FR_type"/>
</dbReference>
<evidence type="ECO:0000313" key="2">
    <source>
        <dbReference type="EMBL" id="MFD2110395.1"/>
    </source>
</evidence>
<evidence type="ECO:0000313" key="3">
    <source>
        <dbReference type="Proteomes" id="UP001597337"/>
    </source>
</evidence>
<name>A0ABW4Y4A1_9GAMM</name>
<dbReference type="Gene3D" id="2.40.30.10">
    <property type="entry name" value="Translation factors"/>
    <property type="match status" value="1"/>
</dbReference>
<evidence type="ECO:0000259" key="1">
    <source>
        <dbReference type="PROSITE" id="PS51384"/>
    </source>
</evidence>
<dbReference type="InterPro" id="IPR039261">
    <property type="entry name" value="FNR_nucleotide-bd"/>
</dbReference>
<dbReference type="Pfam" id="PF00970">
    <property type="entry name" value="FAD_binding_6"/>
    <property type="match status" value="1"/>
</dbReference>
<dbReference type="PRINTS" id="PR00406">
    <property type="entry name" value="CYTB5RDTASE"/>
</dbReference>
<dbReference type="PANTHER" id="PTHR47354">
    <property type="entry name" value="NADH OXIDOREDUCTASE HCR"/>
    <property type="match status" value="1"/>
</dbReference>
<dbReference type="InterPro" id="IPR050415">
    <property type="entry name" value="MRET"/>
</dbReference>
<protein>
    <submittedName>
        <fullName evidence="2">FAD-binding oxidoreductase</fullName>
    </submittedName>
</protein>
<keyword evidence="3" id="KW-1185">Reference proteome</keyword>
<organism evidence="2 3">
    <name type="scientific">Thiorhodococcus fuscus</name>
    <dbReference type="NCBI Taxonomy" id="527200"/>
    <lineage>
        <taxon>Bacteria</taxon>
        <taxon>Pseudomonadati</taxon>
        <taxon>Pseudomonadota</taxon>
        <taxon>Gammaproteobacteria</taxon>
        <taxon>Chromatiales</taxon>
        <taxon>Chromatiaceae</taxon>
        <taxon>Thiorhodococcus</taxon>
    </lineage>
</organism>
<sequence>MPKPTTLLMSEFVTHDVQRLLLTKPDGLTWKQGQGVKVQIDDDAWRNEGRPFTPTSLPDDLILELAVKRYPEHDSVTVALHELKPGAKLLLDEPFGNISYQGSGTFIAAGTGVTPFLAILRQLARDDTLEGHQLLLTNKAERDVICRAELEHYLGERCILTYTHEHDTGQEGRHIDAAFLAAHIDRPDQTFYVCGPQGFVESINAHLLSLGVHPNSLVYER</sequence>
<dbReference type="RefSeq" id="WP_386021858.1">
    <property type="nucleotide sequence ID" value="NZ_JBHUHX010000002.1"/>
</dbReference>
<accession>A0ABW4Y4A1</accession>
<dbReference type="InterPro" id="IPR001433">
    <property type="entry name" value="OxRdtase_FAD/NAD-bd"/>
</dbReference>
<dbReference type="SUPFAM" id="SSF63380">
    <property type="entry name" value="Riboflavin synthase domain-like"/>
    <property type="match status" value="1"/>
</dbReference>
<dbReference type="EMBL" id="JBHUHX010000002">
    <property type="protein sequence ID" value="MFD2110395.1"/>
    <property type="molecule type" value="Genomic_DNA"/>
</dbReference>
<dbReference type="Proteomes" id="UP001597337">
    <property type="component" value="Unassembled WGS sequence"/>
</dbReference>